<sequence>MIFMYCQFSVGLENSNSTIQIIKDGDRLTSSDNNFVLGFFGFNNSTTRRYVGIWYNKIPQFTLVWVANRSEPLNDNTGTLALDRRGNLLLFTSKQTVSLWSTNATIESNDDVLIKLWNTGNFALIERQSQKVIWQSFDYPSHVFLPYMKLGLNWRTGINWFLTSWKAQDDPGTGNFSCRIDPTGYPQLILYNGNVPRWRIGSWTGQKWSGVPEMTRSFIFNTTYIDNTEEISIMDSVTTDTVLSSMCLDESGLLHRSMWNEEQQKWKDYLDGSDRVVRQLQ</sequence>
<evidence type="ECO:0000256" key="2">
    <source>
        <dbReference type="ARBA" id="ARBA00023157"/>
    </source>
</evidence>
<name>A0ABP0Z3L7_9ROSI</name>
<dbReference type="CDD" id="cd00028">
    <property type="entry name" value="B_lectin"/>
    <property type="match status" value="1"/>
</dbReference>
<evidence type="ECO:0000313" key="5">
    <source>
        <dbReference type="EMBL" id="CAK9327377.1"/>
    </source>
</evidence>
<dbReference type="SMART" id="SM00108">
    <property type="entry name" value="B_lectin"/>
    <property type="match status" value="1"/>
</dbReference>
<dbReference type="InterPro" id="IPR036426">
    <property type="entry name" value="Bulb-type_lectin_dom_sf"/>
</dbReference>
<dbReference type="PROSITE" id="PS50927">
    <property type="entry name" value="BULB_LECTIN"/>
    <property type="match status" value="1"/>
</dbReference>
<evidence type="ECO:0000256" key="3">
    <source>
        <dbReference type="ARBA" id="ARBA00023180"/>
    </source>
</evidence>
<accession>A0ABP0Z3L7</accession>
<evidence type="ECO:0000256" key="1">
    <source>
        <dbReference type="ARBA" id="ARBA00022729"/>
    </source>
</evidence>
<dbReference type="InterPro" id="IPR000858">
    <property type="entry name" value="S_locus_glycoprot_dom"/>
</dbReference>
<dbReference type="Pfam" id="PF01453">
    <property type="entry name" value="B_lectin"/>
    <property type="match status" value="1"/>
</dbReference>
<dbReference type="Proteomes" id="UP001642487">
    <property type="component" value="Chromosome 8"/>
</dbReference>
<dbReference type="PANTHER" id="PTHR32444">
    <property type="entry name" value="BULB-TYPE LECTIN DOMAIN-CONTAINING PROTEIN"/>
    <property type="match status" value="1"/>
</dbReference>
<dbReference type="SUPFAM" id="SSF51110">
    <property type="entry name" value="alpha-D-mannose-specific plant lectins"/>
    <property type="match status" value="1"/>
</dbReference>
<dbReference type="InterPro" id="IPR001480">
    <property type="entry name" value="Bulb-type_lectin_dom"/>
</dbReference>
<keyword evidence="1" id="KW-0732">Signal</keyword>
<reference evidence="5 6" key="1">
    <citation type="submission" date="2024-03" db="EMBL/GenBank/DDBJ databases">
        <authorList>
            <person name="Gkanogiannis A."/>
            <person name="Becerra Lopez-Lavalle L."/>
        </authorList>
    </citation>
    <scope>NUCLEOTIDE SEQUENCE [LARGE SCALE GENOMIC DNA]</scope>
</reference>
<dbReference type="PANTHER" id="PTHR32444:SF63">
    <property type="entry name" value="G-TYPE LECTIN S-RECEPTOR-LIKE SERINE_THREONINE-PROTEIN KINASE RKS1"/>
    <property type="match status" value="1"/>
</dbReference>
<organism evidence="5 6">
    <name type="scientific">Citrullus colocynthis</name>
    <name type="common">colocynth</name>
    <dbReference type="NCBI Taxonomy" id="252529"/>
    <lineage>
        <taxon>Eukaryota</taxon>
        <taxon>Viridiplantae</taxon>
        <taxon>Streptophyta</taxon>
        <taxon>Embryophyta</taxon>
        <taxon>Tracheophyta</taxon>
        <taxon>Spermatophyta</taxon>
        <taxon>Magnoliopsida</taxon>
        <taxon>eudicotyledons</taxon>
        <taxon>Gunneridae</taxon>
        <taxon>Pentapetalae</taxon>
        <taxon>rosids</taxon>
        <taxon>fabids</taxon>
        <taxon>Cucurbitales</taxon>
        <taxon>Cucurbitaceae</taxon>
        <taxon>Benincaseae</taxon>
        <taxon>Citrullus</taxon>
    </lineage>
</organism>
<proteinExistence type="predicted"/>
<keyword evidence="3" id="KW-0325">Glycoprotein</keyword>
<protein>
    <recommendedName>
        <fullName evidence="4">Bulb-type lectin domain-containing protein</fullName>
    </recommendedName>
</protein>
<evidence type="ECO:0000259" key="4">
    <source>
        <dbReference type="PROSITE" id="PS50927"/>
    </source>
</evidence>
<evidence type="ECO:0000313" key="6">
    <source>
        <dbReference type="Proteomes" id="UP001642487"/>
    </source>
</evidence>
<feature type="domain" description="Bulb-type lectin" evidence="4">
    <location>
        <begin position="13"/>
        <end position="137"/>
    </location>
</feature>
<keyword evidence="6" id="KW-1185">Reference proteome</keyword>
<keyword evidence="2" id="KW-1015">Disulfide bond</keyword>
<dbReference type="EMBL" id="OZ021742">
    <property type="protein sequence ID" value="CAK9327377.1"/>
    <property type="molecule type" value="Genomic_DNA"/>
</dbReference>
<dbReference type="Pfam" id="PF00954">
    <property type="entry name" value="S_locus_glycop"/>
    <property type="match status" value="1"/>
</dbReference>
<dbReference type="Gene3D" id="2.90.10.10">
    <property type="entry name" value="Bulb-type lectin domain"/>
    <property type="match status" value="1"/>
</dbReference>
<gene>
    <name evidence="5" type="ORF">CITCOLO1_LOCUS19754</name>
</gene>